<dbReference type="Pfam" id="PF06067">
    <property type="entry name" value="DUF932"/>
    <property type="match status" value="1"/>
</dbReference>
<name>A0A7W9IGK1_9ACTN</name>
<evidence type="ECO:0000313" key="1">
    <source>
        <dbReference type="EMBL" id="MBB5820312.1"/>
    </source>
</evidence>
<dbReference type="Proteomes" id="UP000540685">
    <property type="component" value="Unassembled WGS sequence"/>
</dbReference>
<keyword evidence="2" id="KW-1185">Reference proteome</keyword>
<dbReference type="AlphaFoldDB" id="A0A7W9IGK1"/>
<dbReference type="RefSeq" id="WP_184547547.1">
    <property type="nucleotide sequence ID" value="NZ_JACHMP010000001.1"/>
</dbReference>
<dbReference type="NCBIfam" id="TIGR03299">
    <property type="entry name" value="LGT_TIGR03299"/>
    <property type="match status" value="1"/>
</dbReference>
<dbReference type="InterPro" id="IPR026325">
    <property type="entry name" value="DUF932"/>
</dbReference>
<sequence length="417" mass="46170">MTITDVNAAFAAEKTAQLDARRAARDAAIQRETDKAAWIASEVAAGRMTQIGPDRYRVTQGWDAGETFTVRRNLLGQIAEVVANHGLDVAEDGTVALYSAVPAWHGLGQIIPGGISDIDEVLRLGGIDWEVARREVRYSFMLDDEDRPTLRTAPGHHVTVREDTGEALGVVGNRYEVIQNRRIFEFLEDLVEQGVIWESAGSLRGGRRVFVSMKVPENIVIDAGGIADEVTLFIAAINSHDGSSKAETVVTPWRPICANTERFAVRDAVTRWGIRHTSGALDRLEEARRSLGLTLKYGEAWAAEETALARTALEIDAFHQVIADLWPLEEDAADRTRTIATRRTEHLDAMFRSEGERLGRTAYAAERSITDYLDHVAPRRPGKSMTEEIARATALLEGADDDLKTKAHKRLMLLTHR</sequence>
<dbReference type="InterPro" id="IPR017686">
    <property type="entry name" value="Phg/plasmid-like_prot"/>
</dbReference>
<protein>
    <submittedName>
        <fullName evidence="1">Phage/plasmid-like protein (TIGR03299 family)</fullName>
    </submittedName>
</protein>
<gene>
    <name evidence="1" type="ORF">F4562_003374</name>
</gene>
<proteinExistence type="predicted"/>
<dbReference type="EMBL" id="JACHMP010000001">
    <property type="protein sequence ID" value="MBB5820312.1"/>
    <property type="molecule type" value="Genomic_DNA"/>
</dbReference>
<comment type="caution">
    <text evidence="1">The sequence shown here is derived from an EMBL/GenBank/DDBJ whole genome shotgun (WGS) entry which is preliminary data.</text>
</comment>
<accession>A0A7W9IGK1</accession>
<reference evidence="1 2" key="1">
    <citation type="submission" date="2020-08" db="EMBL/GenBank/DDBJ databases">
        <title>Sequencing the genomes of 1000 actinobacteria strains.</title>
        <authorList>
            <person name="Klenk H.-P."/>
        </authorList>
    </citation>
    <scope>NUCLEOTIDE SEQUENCE [LARGE SCALE GENOMIC DNA]</scope>
    <source>
        <strain evidence="1 2">DSM 46887</strain>
    </source>
</reference>
<evidence type="ECO:0000313" key="2">
    <source>
        <dbReference type="Proteomes" id="UP000540685"/>
    </source>
</evidence>
<organism evidence="1 2">
    <name type="scientific">Streptosporangium becharense</name>
    <dbReference type="NCBI Taxonomy" id="1816182"/>
    <lineage>
        <taxon>Bacteria</taxon>
        <taxon>Bacillati</taxon>
        <taxon>Actinomycetota</taxon>
        <taxon>Actinomycetes</taxon>
        <taxon>Streptosporangiales</taxon>
        <taxon>Streptosporangiaceae</taxon>
        <taxon>Streptosporangium</taxon>
    </lineage>
</organism>